<gene>
    <name evidence="1" type="ORF">EXM22_12070</name>
</gene>
<evidence type="ECO:0000313" key="1">
    <source>
        <dbReference type="EMBL" id="QEN08688.1"/>
    </source>
</evidence>
<organism evidence="1 2">
    <name type="scientific">Oceanispirochaeta crateris</name>
    <dbReference type="NCBI Taxonomy" id="2518645"/>
    <lineage>
        <taxon>Bacteria</taxon>
        <taxon>Pseudomonadati</taxon>
        <taxon>Spirochaetota</taxon>
        <taxon>Spirochaetia</taxon>
        <taxon>Spirochaetales</taxon>
        <taxon>Spirochaetaceae</taxon>
        <taxon>Oceanispirochaeta</taxon>
    </lineage>
</organism>
<dbReference type="KEGG" id="ock:EXM22_12070"/>
<name>A0A5C1QMX6_9SPIO</name>
<dbReference type="Proteomes" id="UP000324209">
    <property type="component" value="Chromosome"/>
</dbReference>
<accession>A0A5C1QMX6</accession>
<dbReference type="RefSeq" id="WP_149486769.1">
    <property type="nucleotide sequence ID" value="NZ_CP036150.1"/>
</dbReference>
<protein>
    <submittedName>
        <fullName evidence="1">Uncharacterized protein</fullName>
    </submittedName>
</protein>
<sequence length="457" mass="50085">MKFFCLKTLKTDWTLILSMGTIFFLSLLSCSPEIETDYQEFYNKNYDEILFILNGDAETLSAYSPEDLKVYKDLQTVGHNGSSEAWPNDLLSLDDGLYAVSSGQNVIEKYDSRTLDYEGKIYLKNGFNPLTLCLLGTEGQAAIAGFETDEVVLVNLNDLSMTSGFLDVYESSESITDTNATGDNYQRSPTGIAASESTLYVSNVRYDASILLTDDNGDVIEYDGANARAAGNFREGTLSVFSLYSGKTSATLVREIDLDGLLSDETGTSYYPGDGLNPQSLFILEGKLHIVCTGTNGGEARYYTEGEYIPSVYNEGDLVPGTDPDDGVILVMDLTDPENPTLDNVIEIGGSPSGFRYSADTDRKILYLAGVGGIQSYDYEAETALRDSSNPILAGSDPSSDYYSHLFYRDDMIYISNYSENKLNRIQVIGSGKTPVYTRLEDLLCGDGPGAMAYYVK</sequence>
<proteinExistence type="predicted"/>
<dbReference type="PROSITE" id="PS51257">
    <property type="entry name" value="PROKAR_LIPOPROTEIN"/>
    <property type="match status" value="1"/>
</dbReference>
<keyword evidence="2" id="KW-1185">Reference proteome</keyword>
<dbReference type="AlphaFoldDB" id="A0A5C1QMX6"/>
<dbReference type="OrthoDB" id="9818453at2"/>
<dbReference type="InterPro" id="IPR011044">
    <property type="entry name" value="Quino_amine_DH_bsu"/>
</dbReference>
<reference evidence="1 2" key="1">
    <citation type="submission" date="2019-02" db="EMBL/GenBank/DDBJ databases">
        <title>Complete Genome Sequence and Methylome Analysis of free living Spirochaetas.</title>
        <authorList>
            <person name="Fomenkov A."/>
            <person name="Dubinina G."/>
            <person name="Leshcheva N."/>
            <person name="Mikheeva N."/>
            <person name="Grabovich M."/>
            <person name="Vincze T."/>
            <person name="Roberts R.J."/>
        </authorList>
    </citation>
    <scope>NUCLEOTIDE SEQUENCE [LARGE SCALE GENOMIC DNA]</scope>
    <source>
        <strain evidence="1 2">K2</strain>
    </source>
</reference>
<dbReference type="SUPFAM" id="SSF50969">
    <property type="entry name" value="YVTN repeat-like/Quinoprotein amine dehydrogenase"/>
    <property type="match status" value="1"/>
</dbReference>
<dbReference type="EMBL" id="CP036150">
    <property type="protein sequence ID" value="QEN08688.1"/>
    <property type="molecule type" value="Genomic_DNA"/>
</dbReference>
<evidence type="ECO:0000313" key="2">
    <source>
        <dbReference type="Proteomes" id="UP000324209"/>
    </source>
</evidence>